<name>A0A2J7TEQ0_METSI</name>
<dbReference type="Proteomes" id="UP000236286">
    <property type="component" value="Unassembled WGS sequence"/>
</dbReference>
<comment type="caution">
    <text evidence="2">The sequence shown here is derived from an EMBL/GenBank/DDBJ whole genome shotgun (WGS) entry which is preliminary data.</text>
</comment>
<dbReference type="InterPro" id="IPR002575">
    <property type="entry name" value="Aminoglycoside_PTrfase"/>
</dbReference>
<dbReference type="EMBL" id="PDZR01000018">
    <property type="protein sequence ID" value="PNG25230.1"/>
    <property type="molecule type" value="Genomic_DNA"/>
</dbReference>
<gene>
    <name evidence="2" type="ORF">CR492_14760</name>
</gene>
<evidence type="ECO:0000259" key="1">
    <source>
        <dbReference type="Pfam" id="PF01636"/>
    </source>
</evidence>
<proteinExistence type="predicted"/>
<dbReference type="InterPro" id="IPR051678">
    <property type="entry name" value="AGP_Transferase"/>
</dbReference>
<dbReference type="InterPro" id="IPR011009">
    <property type="entry name" value="Kinase-like_dom_sf"/>
</dbReference>
<reference evidence="2 3" key="1">
    <citation type="submission" date="2017-10" db="EMBL/GenBank/DDBJ databases">
        <title>Genome announcement of Methylocella silvestris TVC from permafrost.</title>
        <authorList>
            <person name="Wang J."/>
            <person name="Geng K."/>
            <person name="Ul-Haque F."/>
            <person name="Crombie A.T."/>
            <person name="Street L.E."/>
            <person name="Wookey P.A."/>
            <person name="Murrell J.C."/>
            <person name="Pratscher J."/>
        </authorList>
    </citation>
    <scope>NUCLEOTIDE SEQUENCE [LARGE SCALE GENOMIC DNA]</scope>
    <source>
        <strain evidence="2 3">TVC</strain>
    </source>
</reference>
<protein>
    <recommendedName>
        <fullName evidence="1">Aminoglycoside phosphotransferase domain-containing protein</fullName>
    </recommendedName>
</protein>
<evidence type="ECO:0000313" key="3">
    <source>
        <dbReference type="Proteomes" id="UP000236286"/>
    </source>
</evidence>
<organism evidence="2 3">
    <name type="scientific">Methylocella silvestris</name>
    <dbReference type="NCBI Taxonomy" id="199596"/>
    <lineage>
        <taxon>Bacteria</taxon>
        <taxon>Pseudomonadati</taxon>
        <taxon>Pseudomonadota</taxon>
        <taxon>Alphaproteobacteria</taxon>
        <taxon>Hyphomicrobiales</taxon>
        <taxon>Beijerinckiaceae</taxon>
        <taxon>Methylocella</taxon>
    </lineage>
</organism>
<dbReference type="AlphaFoldDB" id="A0A2J7TEQ0"/>
<feature type="domain" description="Aminoglycoside phosphotransferase" evidence="1">
    <location>
        <begin position="35"/>
        <end position="290"/>
    </location>
</feature>
<evidence type="ECO:0000313" key="2">
    <source>
        <dbReference type="EMBL" id="PNG25230.1"/>
    </source>
</evidence>
<dbReference type="SUPFAM" id="SSF56112">
    <property type="entry name" value="Protein kinase-like (PK-like)"/>
    <property type="match status" value="1"/>
</dbReference>
<dbReference type="Pfam" id="PF01636">
    <property type="entry name" value="APH"/>
    <property type="match status" value="1"/>
</dbReference>
<accession>A0A2J7TEQ0</accession>
<sequence>MRETWVRTDPPLEPSLPAIEAMARRLCPGAAVCRAQEIPGGLINANFRLDLAGDPNRDRLLLRYWRRGRADADKEIALLRFLKGRVPVPAVLATGAADSEFGLPYALLEWIDAESLHSASAGLAAAGLHELGLAAGGTLAAIHGVRFPQQGFFGADLAPEDGYEASVDGQLAWLNATLGRDQARERVGGALAGALSAFVRRNGEALSQEWARRPTLSHGDFDPTNIMVRPMAGGFAVAAVLDWEFAFAGGPAYDFGHMLRPPLGDQAAFIGGLCAGYRAAGGGLPEDWREAARLADLLSWVDFISQPFCGEKAAVSARQMMARLMAP</sequence>
<dbReference type="Gene3D" id="3.90.1200.10">
    <property type="match status" value="1"/>
</dbReference>
<dbReference type="PANTHER" id="PTHR21310">
    <property type="entry name" value="AMINOGLYCOSIDE PHOSPHOTRANSFERASE-RELATED-RELATED"/>
    <property type="match status" value="1"/>
</dbReference>